<comment type="similarity">
    <text evidence="1">Belongs to the transglycosylase Slt family.</text>
</comment>
<reference evidence="3" key="1">
    <citation type="submission" date="2021-02" db="EMBL/GenBank/DDBJ databases">
        <authorList>
            <person name="Vanwijnsberghe S."/>
        </authorList>
    </citation>
    <scope>NUCLEOTIDE SEQUENCE</scope>
    <source>
        <strain evidence="3">R-70211</strain>
    </source>
</reference>
<comment type="caution">
    <text evidence="3">The sequence shown here is derived from an EMBL/GenBank/DDBJ whole genome shotgun (WGS) entry which is preliminary data.</text>
</comment>
<proteinExistence type="inferred from homology"/>
<evidence type="ECO:0000259" key="2">
    <source>
        <dbReference type="Pfam" id="PF01464"/>
    </source>
</evidence>
<dbReference type="CDD" id="cd00254">
    <property type="entry name" value="LT-like"/>
    <property type="match status" value="1"/>
</dbReference>
<gene>
    <name evidence="3" type="ORF">R70211_07355</name>
</gene>
<dbReference type="PANTHER" id="PTHR37423">
    <property type="entry name" value="SOLUBLE LYTIC MUREIN TRANSGLYCOSYLASE-RELATED"/>
    <property type="match status" value="1"/>
</dbReference>
<protein>
    <recommendedName>
        <fullName evidence="2">Transglycosylase SLT domain-containing protein</fullName>
    </recommendedName>
</protein>
<keyword evidence="4" id="KW-1185">Reference proteome</keyword>
<name>A0A9N8N971_9BURK</name>
<evidence type="ECO:0000313" key="3">
    <source>
        <dbReference type="EMBL" id="CAE6966034.1"/>
    </source>
</evidence>
<sequence length="257" mass="27129">MAMAMAMAMTATATAVLARRCIFIGILRRSLISLAIRYTNPGKVEVPRSGSENMHGNGALDGVQTQRKADVHPVFGLKTMLAAIVFSLATASHAADVQSAVATPIATTSESSSEAGLPALSDITALLRAQFRVAPMESMKIARAVLIEADRHAISPILLLAVMAVESSFDRYAVSVAGARGLMQILPAAHPQLIAGTTDLSDPAINVRIGSAILRGYIDASGGDLDAALLRYSGGGRGYARRVVLRMQRFDASLRRE</sequence>
<dbReference type="AlphaFoldDB" id="A0A9N8N971"/>
<accession>A0A9N8N971</accession>
<dbReference type="InterPro" id="IPR023346">
    <property type="entry name" value="Lysozyme-like_dom_sf"/>
</dbReference>
<dbReference type="PANTHER" id="PTHR37423:SF2">
    <property type="entry name" value="MEMBRANE-BOUND LYTIC MUREIN TRANSGLYCOSYLASE C"/>
    <property type="match status" value="1"/>
</dbReference>
<dbReference type="Gene3D" id="1.10.530.10">
    <property type="match status" value="1"/>
</dbReference>
<dbReference type="SUPFAM" id="SSF53955">
    <property type="entry name" value="Lysozyme-like"/>
    <property type="match status" value="1"/>
</dbReference>
<feature type="domain" description="Transglycosylase SLT" evidence="2">
    <location>
        <begin position="148"/>
        <end position="237"/>
    </location>
</feature>
<dbReference type="Pfam" id="PF01464">
    <property type="entry name" value="SLT"/>
    <property type="match status" value="1"/>
</dbReference>
<dbReference type="Proteomes" id="UP000675121">
    <property type="component" value="Unassembled WGS sequence"/>
</dbReference>
<organism evidence="3 4">
    <name type="scientific">Paraburkholderia domus</name>
    <dbReference type="NCBI Taxonomy" id="2793075"/>
    <lineage>
        <taxon>Bacteria</taxon>
        <taxon>Pseudomonadati</taxon>
        <taxon>Pseudomonadota</taxon>
        <taxon>Betaproteobacteria</taxon>
        <taxon>Burkholderiales</taxon>
        <taxon>Burkholderiaceae</taxon>
        <taxon>Paraburkholderia</taxon>
    </lineage>
</organism>
<dbReference type="InterPro" id="IPR008258">
    <property type="entry name" value="Transglycosylase_SLT_dom_1"/>
</dbReference>
<dbReference type="EMBL" id="CAJNAS010000039">
    <property type="protein sequence ID" value="CAE6966034.1"/>
    <property type="molecule type" value="Genomic_DNA"/>
</dbReference>
<evidence type="ECO:0000313" key="4">
    <source>
        <dbReference type="Proteomes" id="UP000675121"/>
    </source>
</evidence>
<evidence type="ECO:0000256" key="1">
    <source>
        <dbReference type="ARBA" id="ARBA00007734"/>
    </source>
</evidence>